<sequence>MATLHLPLAPLLLLILTAAAFLSTEIAAQPAAPAPGPARPINITAILEKGGQFVTFIRLLNTTQIGSQINIQINSSSEGMTVLAPTDNAFQNLKPGTLNKLSPDDQVKLILYHVSPKYYTLEDLLSVSNPVRTQASGRDVGGVYGLNFTGQGNQVNVSTGIVETRLSTSLRQQRPLAVYVVDMVLLPEEMFGERKISPVAPPPKKSKSPDVSDDLDTNSTKKAAPPTEKSGSCEMKSGLGFGLGLVVLTLKFLF</sequence>
<dbReference type="STRING" id="81985.R0GQF9"/>
<evidence type="ECO:0000256" key="10">
    <source>
        <dbReference type="ARBA" id="ARBA00024686"/>
    </source>
</evidence>
<keyword evidence="9" id="KW-0449">Lipoprotein</keyword>
<gene>
    <name evidence="14" type="ORF">CARUB_v10027821mg</name>
</gene>
<keyword evidence="6" id="KW-0654">Proteoglycan</keyword>
<comment type="function">
    <text evidence="10">May be a cell surface adhesion protein.</text>
</comment>
<keyword evidence="7" id="KW-0472">Membrane</keyword>
<dbReference type="AlphaFoldDB" id="R0GQF9"/>
<dbReference type="EMBL" id="KB870812">
    <property type="protein sequence ID" value="EOA14580.1"/>
    <property type="molecule type" value="Genomic_DNA"/>
</dbReference>
<evidence type="ECO:0000256" key="3">
    <source>
        <dbReference type="ARBA" id="ARBA00022475"/>
    </source>
</evidence>
<dbReference type="GO" id="GO:0005886">
    <property type="term" value="C:plasma membrane"/>
    <property type="evidence" value="ECO:0007669"/>
    <property type="project" value="UniProtKB-SubCell"/>
</dbReference>
<keyword evidence="4" id="KW-0336">GPI-anchor</keyword>
<keyword evidence="15" id="KW-1185">Reference proteome</keyword>
<evidence type="ECO:0000256" key="1">
    <source>
        <dbReference type="ARBA" id="ARBA00004609"/>
    </source>
</evidence>
<evidence type="ECO:0000259" key="13">
    <source>
        <dbReference type="PROSITE" id="PS50213"/>
    </source>
</evidence>
<dbReference type="SUPFAM" id="SSF82153">
    <property type="entry name" value="FAS1 domain"/>
    <property type="match status" value="1"/>
</dbReference>
<dbReference type="PANTHER" id="PTHR32077">
    <property type="entry name" value="FASCICLIN-LIKE ARABINOGALACTAN PROTEIN"/>
    <property type="match status" value="1"/>
</dbReference>
<evidence type="ECO:0000256" key="7">
    <source>
        <dbReference type="ARBA" id="ARBA00023136"/>
    </source>
</evidence>
<dbReference type="FunFam" id="2.30.180.10:FF:000006">
    <property type="entry name" value="Fasciclin-like arabinogalactan protein 11"/>
    <property type="match status" value="1"/>
</dbReference>
<keyword evidence="8" id="KW-0325">Glycoprotein</keyword>
<comment type="similarity">
    <text evidence="2">Belongs to the fasciclin-like AGP family.</text>
</comment>
<evidence type="ECO:0000256" key="8">
    <source>
        <dbReference type="ARBA" id="ARBA00023180"/>
    </source>
</evidence>
<dbReference type="InterPro" id="IPR045003">
    <property type="entry name" value="FLA_A"/>
</dbReference>
<evidence type="ECO:0000256" key="4">
    <source>
        <dbReference type="ARBA" id="ARBA00022622"/>
    </source>
</evidence>
<evidence type="ECO:0000256" key="5">
    <source>
        <dbReference type="ARBA" id="ARBA00022729"/>
    </source>
</evidence>
<evidence type="ECO:0000256" key="9">
    <source>
        <dbReference type="ARBA" id="ARBA00023288"/>
    </source>
</evidence>
<protein>
    <recommendedName>
        <fullName evidence="13">FAS1 domain-containing protein</fullName>
    </recommendedName>
</protein>
<dbReference type="InterPro" id="IPR000782">
    <property type="entry name" value="FAS1_domain"/>
</dbReference>
<evidence type="ECO:0000313" key="14">
    <source>
        <dbReference type="EMBL" id="EOA14580.1"/>
    </source>
</evidence>
<feature type="chain" id="PRO_5004351595" description="FAS1 domain-containing protein" evidence="12">
    <location>
        <begin position="29"/>
        <end position="254"/>
    </location>
</feature>
<dbReference type="PROSITE" id="PS50213">
    <property type="entry name" value="FAS1"/>
    <property type="match status" value="1"/>
</dbReference>
<proteinExistence type="inferred from homology"/>
<dbReference type="PANTHER" id="PTHR32077:SF54">
    <property type="entry name" value="FASCICLIN-LIKE ARABINOGALACTAN PROTEIN 13-RELATED"/>
    <property type="match status" value="1"/>
</dbReference>
<evidence type="ECO:0000256" key="12">
    <source>
        <dbReference type="SAM" id="SignalP"/>
    </source>
</evidence>
<dbReference type="Pfam" id="PF02469">
    <property type="entry name" value="Fasciclin"/>
    <property type="match status" value="1"/>
</dbReference>
<feature type="region of interest" description="Disordered" evidence="11">
    <location>
        <begin position="195"/>
        <end position="233"/>
    </location>
</feature>
<feature type="signal peptide" evidence="12">
    <location>
        <begin position="1"/>
        <end position="28"/>
    </location>
</feature>
<dbReference type="Proteomes" id="UP000029121">
    <property type="component" value="Unassembled WGS sequence"/>
</dbReference>
<comment type="subcellular location">
    <subcellularLocation>
        <location evidence="1">Cell membrane</location>
        <topology evidence="1">Lipid-anchor</topology>
        <topology evidence="1">GPI-anchor</topology>
    </subcellularLocation>
</comment>
<name>R0GQF9_9BRAS</name>
<reference evidence="15" key="1">
    <citation type="journal article" date="2013" name="Nat. Genet.">
        <title>The Capsella rubella genome and the genomic consequences of rapid mating system evolution.</title>
        <authorList>
            <person name="Slotte T."/>
            <person name="Hazzouri K.M."/>
            <person name="Agren J.A."/>
            <person name="Koenig D."/>
            <person name="Maumus F."/>
            <person name="Guo Y.L."/>
            <person name="Steige K."/>
            <person name="Platts A.E."/>
            <person name="Escobar J.S."/>
            <person name="Newman L.K."/>
            <person name="Wang W."/>
            <person name="Mandakova T."/>
            <person name="Vello E."/>
            <person name="Smith L.M."/>
            <person name="Henz S.R."/>
            <person name="Steffen J."/>
            <person name="Takuno S."/>
            <person name="Brandvain Y."/>
            <person name="Coop G."/>
            <person name="Andolfatto P."/>
            <person name="Hu T.T."/>
            <person name="Blanchette M."/>
            <person name="Clark R.M."/>
            <person name="Quesneville H."/>
            <person name="Nordborg M."/>
            <person name="Gaut B.S."/>
            <person name="Lysak M.A."/>
            <person name="Jenkins J."/>
            <person name="Grimwood J."/>
            <person name="Chapman J."/>
            <person name="Prochnik S."/>
            <person name="Shu S."/>
            <person name="Rokhsar D."/>
            <person name="Schmutz J."/>
            <person name="Weigel D."/>
            <person name="Wright S.I."/>
        </authorList>
    </citation>
    <scope>NUCLEOTIDE SEQUENCE [LARGE SCALE GENOMIC DNA]</scope>
    <source>
        <strain evidence="15">cv. Monte Gargano</strain>
    </source>
</reference>
<feature type="domain" description="FAS1" evidence="13">
    <location>
        <begin position="40"/>
        <end position="185"/>
    </location>
</feature>
<keyword evidence="5 12" id="KW-0732">Signal</keyword>
<dbReference type="InterPro" id="IPR036378">
    <property type="entry name" value="FAS1_dom_sf"/>
</dbReference>
<evidence type="ECO:0000256" key="11">
    <source>
        <dbReference type="SAM" id="MobiDB-lite"/>
    </source>
</evidence>
<evidence type="ECO:0000256" key="6">
    <source>
        <dbReference type="ARBA" id="ARBA00022974"/>
    </source>
</evidence>
<evidence type="ECO:0000256" key="2">
    <source>
        <dbReference type="ARBA" id="ARBA00007843"/>
    </source>
</evidence>
<keyword evidence="3" id="KW-1003">Cell membrane</keyword>
<accession>R0GQF9</accession>
<dbReference type="SMART" id="SM00554">
    <property type="entry name" value="FAS1"/>
    <property type="match status" value="1"/>
</dbReference>
<dbReference type="GO" id="GO:0009834">
    <property type="term" value="P:plant-type secondary cell wall biogenesis"/>
    <property type="evidence" value="ECO:0007669"/>
    <property type="project" value="TreeGrafter"/>
</dbReference>
<evidence type="ECO:0000313" key="15">
    <source>
        <dbReference type="Proteomes" id="UP000029121"/>
    </source>
</evidence>
<dbReference type="OrthoDB" id="286301at2759"/>
<dbReference type="eggNOG" id="ENOG502R770">
    <property type="taxonomic scope" value="Eukaryota"/>
</dbReference>
<dbReference type="Gene3D" id="2.30.180.10">
    <property type="entry name" value="FAS1 domain"/>
    <property type="match status" value="1"/>
</dbReference>
<organism evidence="14 15">
    <name type="scientific">Capsella rubella</name>
    <dbReference type="NCBI Taxonomy" id="81985"/>
    <lineage>
        <taxon>Eukaryota</taxon>
        <taxon>Viridiplantae</taxon>
        <taxon>Streptophyta</taxon>
        <taxon>Embryophyta</taxon>
        <taxon>Tracheophyta</taxon>
        <taxon>Spermatophyta</taxon>
        <taxon>Magnoliopsida</taxon>
        <taxon>eudicotyledons</taxon>
        <taxon>Gunneridae</taxon>
        <taxon>Pentapetalae</taxon>
        <taxon>rosids</taxon>
        <taxon>malvids</taxon>
        <taxon>Brassicales</taxon>
        <taxon>Brassicaceae</taxon>
        <taxon>Camelineae</taxon>
        <taxon>Capsella</taxon>
    </lineage>
</organism>
<dbReference type="GO" id="GO:0098552">
    <property type="term" value="C:side of membrane"/>
    <property type="evidence" value="ECO:0007669"/>
    <property type="project" value="UniProtKB-KW"/>
</dbReference>
<dbReference type="KEGG" id="crb:17876377"/>